<reference evidence="1 2" key="1">
    <citation type="journal article" date="2018" name="Elife">
        <title>Firefly genomes illuminate parallel origins of bioluminescence in beetles.</title>
        <authorList>
            <person name="Fallon T.R."/>
            <person name="Lower S.E."/>
            <person name="Chang C.H."/>
            <person name="Bessho-Uehara M."/>
            <person name="Martin G.J."/>
            <person name="Bewick A.J."/>
            <person name="Behringer M."/>
            <person name="Debat H.J."/>
            <person name="Wong I."/>
            <person name="Day J.C."/>
            <person name="Suvorov A."/>
            <person name="Silva C.J."/>
            <person name="Stanger-Hall K.F."/>
            <person name="Hall D.W."/>
            <person name="Schmitz R.J."/>
            <person name="Nelson D.R."/>
            <person name="Lewis S.M."/>
            <person name="Shigenobu S."/>
            <person name="Bybee S.M."/>
            <person name="Larracuente A.M."/>
            <person name="Oba Y."/>
            <person name="Weng J.K."/>
        </authorList>
    </citation>
    <scope>NUCLEOTIDE SEQUENCE [LARGE SCALE GENOMIC DNA]</scope>
    <source>
        <strain evidence="1">1611_PpyrPB1</strain>
        <tissue evidence="1">Whole body</tissue>
    </source>
</reference>
<dbReference type="InParanoid" id="A0A5N4B3V2"/>
<dbReference type="EMBL" id="VVIM01000001">
    <property type="protein sequence ID" value="KAB0804246.1"/>
    <property type="molecule type" value="Genomic_DNA"/>
</dbReference>
<evidence type="ECO:0000313" key="2">
    <source>
        <dbReference type="Proteomes" id="UP000327044"/>
    </source>
</evidence>
<accession>A0A5N4B3V2</accession>
<proteinExistence type="predicted"/>
<organism evidence="1 2">
    <name type="scientific">Photinus pyralis</name>
    <name type="common">Common eastern firefly</name>
    <name type="synonym">Lampyris pyralis</name>
    <dbReference type="NCBI Taxonomy" id="7054"/>
    <lineage>
        <taxon>Eukaryota</taxon>
        <taxon>Metazoa</taxon>
        <taxon>Ecdysozoa</taxon>
        <taxon>Arthropoda</taxon>
        <taxon>Hexapoda</taxon>
        <taxon>Insecta</taxon>
        <taxon>Pterygota</taxon>
        <taxon>Neoptera</taxon>
        <taxon>Endopterygota</taxon>
        <taxon>Coleoptera</taxon>
        <taxon>Polyphaga</taxon>
        <taxon>Elateriformia</taxon>
        <taxon>Elateroidea</taxon>
        <taxon>Lampyridae</taxon>
        <taxon>Lampyrinae</taxon>
        <taxon>Photinus</taxon>
    </lineage>
</organism>
<evidence type="ECO:0000313" key="1">
    <source>
        <dbReference type="EMBL" id="KAB0804246.1"/>
    </source>
</evidence>
<name>A0A5N4B3V2_PHOPY</name>
<dbReference type="AlphaFoldDB" id="A0A5N4B3V2"/>
<sequence>MLNDMESDHIMSSTPPEIMDVAEQSSLDLLTRQSKDAYKSSYKRFIDWRRMRNTHSFSENVLLAYLADLSVKVKPSTLWSQYSMLKATLTET</sequence>
<gene>
    <name evidence="1" type="ORF">PPYR_01216</name>
</gene>
<evidence type="ECO:0008006" key="3">
    <source>
        <dbReference type="Google" id="ProtNLM"/>
    </source>
</evidence>
<dbReference type="Proteomes" id="UP000327044">
    <property type="component" value="Unassembled WGS sequence"/>
</dbReference>
<comment type="caution">
    <text evidence="1">The sequence shown here is derived from an EMBL/GenBank/DDBJ whole genome shotgun (WGS) entry which is preliminary data.</text>
</comment>
<protein>
    <recommendedName>
        <fullName evidence="3">Core-binding (CB) domain-containing protein</fullName>
    </recommendedName>
</protein>
<keyword evidence="2" id="KW-1185">Reference proteome</keyword>